<dbReference type="STRING" id="373672.SAMN05421785_103171"/>
<evidence type="ECO:0000256" key="1">
    <source>
        <dbReference type="SAM" id="MobiDB-lite"/>
    </source>
</evidence>
<evidence type="ECO:0000313" key="3">
    <source>
        <dbReference type="Proteomes" id="UP000185781"/>
    </source>
</evidence>
<dbReference type="Proteomes" id="UP000185781">
    <property type="component" value="Unassembled WGS sequence"/>
</dbReference>
<organism evidence="2 3">
    <name type="scientific">Chryseobacterium gambrini</name>
    <dbReference type="NCBI Taxonomy" id="373672"/>
    <lineage>
        <taxon>Bacteria</taxon>
        <taxon>Pseudomonadati</taxon>
        <taxon>Bacteroidota</taxon>
        <taxon>Flavobacteriia</taxon>
        <taxon>Flavobacteriales</taxon>
        <taxon>Weeksellaceae</taxon>
        <taxon>Chryseobacterium group</taxon>
        <taxon>Chryseobacterium</taxon>
    </lineage>
</organism>
<dbReference type="RefSeq" id="WP_076391256.1">
    <property type="nucleotide sequence ID" value="NZ_FTOV01000003.1"/>
</dbReference>
<reference evidence="2 3" key="1">
    <citation type="submission" date="2017-01" db="EMBL/GenBank/DDBJ databases">
        <authorList>
            <person name="Mah S.A."/>
            <person name="Swanson W.J."/>
            <person name="Moy G.W."/>
            <person name="Vacquier V.D."/>
        </authorList>
    </citation>
    <scope>NUCLEOTIDE SEQUENCE [LARGE SCALE GENOMIC DNA]</scope>
    <source>
        <strain evidence="2 3">DSM 18014</strain>
    </source>
</reference>
<protein>
    <submittedName>
        <fullName evidence="2">Uncharacterized protein</fullName>
    </submittedName>
</protein>
<proteinExistence type="predicted"/>
<sequence length="65" mass="7801">MKNQEPKPTEKQLSFDFQNTSESDENHKNCLKEKKNNGKIISLTEYFPKKERNYTNFIIRNTKSF</sequence>
<evidence type="ECO:0000313" key="2">
    <source>
        <dbReference type="EMBL" id="SIS84604.1"/>
    </source>
</evidence>
<accession>A0A1N7MES6</accession>
<feature type="region of interest" description="Disordered" evidence="1">
    <location>
        <begin position="1"/>
        <end position="29"/>
    </location>
</feature>
<feature type="compositionally biased region" description="Basic and acidic residues" evidence="1">
    <location>
        <begin position="1"/>
        <end position="10"/>
    </location>
</feature>
<dbReference type="AlphaFoldDB" id="A0A1N7MES6"/>
<feature type="compositionally biased region" description="Polar residues" evidence="1">
    <location>
        <begin position="11"/>
        <end position="21"/>
    </location>
</feature>
<gene>
    <name evidence="2" type="ORF">SAMN05421785_103171</name>
</gene>
<name>A0A1N7MES6_9FLAO</name>
<dbReference type="EMBL" id="FTOV01000003">
    <property type="protein sequence ID" value="SIS84604.1"/>
    <property type="molecule type" value="Genomic_DNA"/>
</dbReference>